<dbReference type="Proteomes" id="UP000031594">
    <property type="component" value="Unassembled WGS sequence"/>
</dbReference>
<dbReference type="RefSeq" id="WP_039722269.1">
    <property type="nucleotide sequence ID" value="NZ_CP037899.1"/>
</dbReference>
<feature type="transmembrane region" description="Helical" evidence="1">
    <location>
        <begin position="33"/>
        <end position="51"/>
    </location>
</feature>
<evidence type="ECO:0000313" key="4">
    <source>
        <dbReference type="Proteomes" id="UP000031594"/>
    </source>
</evidence>
<sequence>MTERISTGLILYGIILLILGFVGYLSNPQKAKTSLFSGGGMGVLSILLGYFSKLPFVLPLSFILIILFSLMLLWRAAITWKLVQAGNKNKLFAASLLSIMLFLSLLTLGYLYLAQK</sequence>
<keyword evidence="1" id="KW-1133">Transmembrane helix</keyword>
<dbReference type="EMBL" id="CP037899">
    <property type="protein sequence ID" value="QDQ42486.1"/>
    <property type="molecule type" value="Genomic_DNA"/>
</dbReference>
<feature type="transmembrane region" description="Helical" evidence="1">
    <location>
        <begin position="90"/>
        <end position="113"/>
    </location>
</feature>
<dbReference type="GO" id="GO:0016020">
    <property type="term" value="C:membrane"/>
    <property type="evidence" value="ECO:0007669"/>
    <property type="project" value="InterPro"/>
</dbReference>
<accession>A0A0C1UPP7</accession>
<dbReference type="EMBL" id="JQNX01000012">
    <property type="protein sequence ID" value="KIE57768.1"/>
    <property type="molecule type" value="Genomic_DNA"/>
</dbReference>
<organism evidence="3 5">
    <name type="scientific">Methylacidiphilum kamchatkense Kam1</name>
    <dbReference type="NCBI Taxonomy" id="1202785"/>
    <lineage>
        <taxon>Bacteria</taxon>
        <taxon>Pseudomonadati</taxon>
        <taxon>Verrucomicrobiota</taxon>
        <taxon>Methylacidiphilae</taxon>
        <taxon>Methylacidiphilales</taxon>
        <taxon>Methylacidiphilaceae</taxon>
        <taxon>Methylacidiphilum (ex Ratnadevi et al. 2023)</taxon>
    </lineage>
</organism>
<reference evidence="5" key="3">
    <citation type="submission" date="2019-03" db="EMBL/GenBank/DDBJ databases">
        <title>Complete genome of Methylacidiphilum kamchatkense Kam1.</title>
        <authorList>
            <person name="Kruse T."/>
            <person name="Murarilal Ratnadevi C."/>
            <person name="Erikstad H.-A."/>
            <person name="Birkeland N.-K."/>
        </authorList>
    </citation>
    <scope>NUCLEOTIDE SEQUENCE [LARGE SCALE GENOMIC DNA]</scope>
    <source>
        <strain evidence="5">kam1</strain>
    </source>
</reference>
<keyword evidence="4" id="KW-1185">Reference proteome</keyword>
<keyword evidence="1" id="KW-0472">Membrane</keyword>
<evidence type="ECO:0000313" key="3">
    <source>
        <dbReference type="EMBL" id="QDQ42486.1"/>
    </source>
</evidence>
<dbReference type="Pfam" id="PF03647">
    <property type="entry name" value="Tmemb_14"/>
    <property type="match status" value="1"/>
</dbReference>
<evidence type="ECO:0000256" key="1">
    <source>
        <dbReference type="SAM" id="Phobius"/>
    </source>
</evidence>
<reference evidence="3" key="2">
    <citation type="journal article" date="2019" name="BMC Genomics">
        <title>Complete genome sequence analysis of the thermoacidophilic verrucomicrobial methanotroph 'Candidatus Methylacidiphilum kamchatkense' strain Kam1 and comparison with its closest relatives.</title>
        <authorList>
            <person name="Kruse T."/>
            <person name="Ratnadevi C.M."/>
            <person name="Erikstad H.A."/>
            <person name="Birkeland N.K."/>
        </authorList>
    </citation>
    <scope>NUCLEOTIDE SEQUENCE</scope>
    <source>
        <strain evidence="3">Kam1</strain>
    </source>
</reference>
<reference evidence="2 4" key="1">
    <citation type="submission" date="2014-08" db="EMBL/GenBank/DDBJ databases">
        <title>Methylacidiphilum kamchatkense strain Kam1 draft genome sequence.</title>
        <authorList>
            <person name="Birkeland N.-K."/>
            <person name="Erikstad H.A."/>
        </authorList>
    </citation>
    <scope>NUCLEOTIDE SEQUENCE [LARGE SCALE GENOMIC DNA]</scope>
    <source>
        <strain evidence="2 4">Kam1</strain>
    </source>
</reference>
<gene>
    <name evidence="2" type="ORF">A946_11360</name>
    <name evidence="3" type="ORF">kam1_1260</name>
</gene>
<feature type="transmembrane region" description="Helical" evidence="1">
    <location>
        <begin position="6"/>
        <end position="26"/>
    </location>
</feature>
<keyword evidence="1" id="KW-0812">Transmembrane</keyword>
<evidence type="ECO:0000313" key="5">
    <source>
        <dbReference type="Proteomes" id="UP000315925"/>
    </source>
</evidence>
<dbReference type="AlphaFoldDB" id="A0A0C1UPP7"/>
<dbReference type="STRING" id="1202785.A946_11360"/>
<feature type="transmembrane region" description="Helical" evidence="1">
    <location>
        <begin position="57"/>
        <end position="78"/>
    </location>
</feature>
<proteinExistence type="predicted"/>
<dbReference type="Proteomes" id="UP000315925">
    <property type="component" value="Chromosome"/>
</dbReference>
<name>A0A0C1UPP7_9BACT</name>
<dbReference type="InterPro" id="IPR005349">
    <property type="entry name" value="TMEM14"/>
</dbReference>
<protein>
    <submittedName>
        <fullName evidence="3">Uncharacterized protein</fullName>
    </submittedName>
</protein>
<dbReference type="KEGG" id="mkc:kam1_1260"/>
<evidence type="ECO:0000313" key="2">
    <source>
        <dbReference type="EMBL" id="KIE57768.1"/>
    </source>
</evidence>